<feature type="chain" id="PRO_5047530076" evidence="6">
    <location>
        <begin position="28"/>
        <end position="413"/>
    </location>
</feature>
<evidence type="ECO:0000313" key="8">
    <source>
        <dbReference type="Proteomes" id="UP001209755"/>
    </source>
</evidence>
<comment type="subcellular location">
    <subcellularLocation>
        <location evidence="1">Periplasm</location>
    </subcellularLocation>
</comment>
<evidence type="ECO:0000256" key="2">
    <source>
        <dbReference type="ARBA" id="ARBA00008520"/>
    </source>
</evidence>
<keyword evidence="8" id="KW-1185">Reference proteome</keyword>
<dbReference type="InterPro" id="IPR050490">
    <property type="entry name" value="Bact_solute-bd_prot1"/>
</dbReference>
<keyword evidence="4 6" id="KW-0732">Signal</keyword>
<protein>
    <submittedName>
        <fullName evidence="7">ABC-type glycerol-3-phosphate transport system substrate-binding protein</fullName>
    </submittedName>
</protein>
<sequence length="413" mass="45254">MNRLCKWSLTTLMTGAAAVMISGASLAAELNIIIEEVPDYDIVKKLTEKFEAANPDIKVTFDAMPFDAMRDKILTSSLAPSATYDVIIIDNPWMEEFSRAGYLTPLDDFIKAEDGYKYDDFIKAVADVGVVDGKTYGVPYYNYALGLIVRQDIFDEKGIEVPTTLEDYVSVVKELTTDDFYGAAMQPQKGYKIMEEWKNWLYAEGGELFDENGEVIINNDAAVKALDMYIDTYNTAAPKNSLNWGFDEALRAVSSGKAATMLSYNWMLPTLNAKDGMSGDLAGKFKLYEVPGGKAALGAWFWGIPANAEDKDAAWKFVSWITSPEVAKERVIAGGAPVRTSVINDKDVWEKGFGEDYYTTLQGILEDAAPLATGPHAEELIEIVGTELSAAVSGQKTVKQALDAAASGVKRTQ</sequence>
<gene>
    <name evidence="7" type="ORF">M2319_000175</name>
</gene>
<feature type="signal peptide" evidence="6">
    <location>
        <begin position="1"/>
        <end position="27"/>
    </location>
</feature>
<comment type="similarity">
    <text evidence="2">Belongs to the bacterial solute-binding protein 1 family.</text>
</comment>
<keyword evidence="5" id="KW-0574">Periplasm</keyword>
<evidence type="ECO:0000256" key="4">
    <source>
        <dbReference type="ARBA" id="ARBA00022729"/>
    </source>
</evidence>
<dbReference type="PANTHER" id="PTHR43649">
    <property type="entry name" value="ARABINOSE-BINDING PROTEIN-RELATED"/>
    <property type="match status" value="1"/>
</dbReference>
<dbReference type="InterPro" id="IPR006059">
    <property type="entry name" value="SBP"/>
</dbReference>
<comment type="caution">
    <text evidence="7">The sequence shown here is derived from an EMBL/GenBank/DDBJ whole genome shotgun (WGS) entry which is preliminary data.</text>
</comment>
<reference evidence="8" key="1">
    <citation type="submission" date="2023-07" db="EMBL/GenBank/DDBJ databases">
        <title>Genome sequencing of Purple Non-Sulfur Bacteria from various extreme environments.</title>
        <authorList>
            <person name="Mayer M."/>
        </authorList>
    </citation>
    <scope>NUCLEOTIDE SEQUENCE [LARGE SCALE GENOMIC DNA]</scope>
    <source>
        <strain evidence="8">DSM 17935</strain>
    </source>
</reference>
<dbReference type="Proteomes" id="UP001209755">
    <property type="component" value="Unassembled WGS sequence"/>
</dbReference>
<keyword evidence="3" id="KW-0813">Transport</keyword>
<evidence type="ECO:0000256" key="3">
    <source>
        <dbReference type="ARBA" id="ARBA00022448"/>
    </source>
</evidence>
<dbReference type="Pfam" id="PF01547">
    <property type="entry name" value="SBP_bac_1"/>
    <property type="match status" value="1"/>
</dbReference>
<name>A0ABT3H643_9HYPH</name>
<evidence type="ECO:0000256" key="1">
    <source>
        <dbReference type="ARBA" id="ARBA00004418"/>
    </source>
</evidence>
<evidence type="ECO:0000256" key="5">
    <source>
        <dbReference type="ARBA" id="ARBA00022764"/>
    </source>
</evidence>
<dbReference type="CDD" id="cd13585">
    <property type="entry name" value="PBP2_TMBP_like"/>
    <property type="match status" value="1"/>
</dbReference>
<dbReference type="Gene3D" id="3.40.190.10">
    <property type="entry name" value="Periplasmic binding protein-like II"/>
    <property type="match status" value="2"/>
</dbReference>
<evidence type="ECO:0000256" key="6">
    <source>
        <dbReference type="SAM" id="SignalP"/>
    </source>
</evidence>
<accession>A0ABT3H643</accession>
<dbReference type="PANTHER" id="PTHR43649:SF34">
    <property type="entry name" value="ABC TRANSPORTER PERIPLASMIC-BINDING PROTEIN YCJN-RELATED"/>
    <property type="match status" value="1"/>
</dbReference>
<evidence type="ECO:0000313" key="7">
    <source>
        <dbReference type="EMBL" id="MCW2305859.1"/>
    </source>
</evidence>
<dbReference type="SUPFAM" id="SSF53850">
    <property type="entry name" value="Periplasmic binding protein-like II"/>
    <property type="match status" value="1"/>
</dbReference>
<dbReference type="EMBL" id="JAOQNS010000001">
    <property type="protein sequence ID" value="MCW2305859.1"/>
    <property type="molecule type" value="Genomic_DNA"/>
</dbReference>
<dbReference type="RefSeq" id="WP_264599540.1">
    <property type="nucleotide sequence ID" value="NZ_JAOQNS010000001.1"/>
</dbReference>
<organism evidence="7 8">
    <name type="scientific">Rhodobium gokarnense</name>
    <dbReference type="NCBI Taxonomy" id="364296"/>
    <lineage>
        <taxon>Bacteria</taxon>
        <taxon>Pseudomonadati</taxon>
        <taxon>Pseudomonadota</taxon>
        <taxon>Alphaproteobacteria</taxon>
        <taxon>Hyphomicrobiales</taxon>
        <taxon>Rhodobiaceae</taxon>
        <taxon>Rhodobium</taxon>
    </lineage>
</organism>
<proteinExistence type="inferred from homology"/>